<sequence>LGETAGELTYNKGGAVLTMFEGWVGPEKFRAGVLDYLKAHEWGNAEGRDLWLAIGKQSGEDVDRAMASFLDQPGVPLVTLEPAGGGKVKLSQGRFLTVGEAPGQTPLWRIPVSLRYPVGDKLRTLRVWLTRPDTVADLGAAAMPAWVMPNAGASGYYRWRVPEGMRDALTGAARGSLTARERMDVIFNLTAQLRAGGEHGDRHLQMIATMSGDPEPEVLRADMEALDETRIALTTPTSSAAFAAWVRTTFDPPLRRLGLVPRPGERPGVSTSRALLLRVLGDAGGSTQVLAYAESLSRGYRNSPTSVPPSLVDVGIVLGARRGDRAMFEDYRRRFETATLPSDRGLYLAGMGSFRDTSLRASALDYALKGPLRPQETLVIPGAMREDGLSVGSGRGGGGMFSEEMMRWTLAHWDELVSKMPPNFAARNLSLTGGCAKEREAELKAFFSDPKRNRPGIQPTLRRMADAMDECSNLHDREAERVERWLKSVVAAP</sequence>
<accession>A0A538T2W7</accession>
<comment type="similarity">
    <text evidence="1">Belongs to the peptidase M1 family.</text>
</comment>
<dbReference type="Pfam" id="PF11838">
    <property type="entry name" value="ERAP1_C"/>
    <property type="match status" value="1"/>
</dbReference>
<evidence type="ECO:0000259" key="3">
    <source>
        <dbReference type="Pfam" id="PF11838"/>
    </source>
</evidence>
<dbReference type="PANTHER" id="PTHR11533">
    <property type="entry name" value="PROTEASE M1 ZINC METALLOPROTEASE"/>
    <property type="match status" value="1"/>
</dbReference>
<evidence type="ECO:0000313" key="5">
    <source>
        <dbReference type="Proteomes" id="UP000317716"/>
    </source>
</evidence>
<dbReference type="GO" id="GO:0005615">
    <property type="term" value="C:extracellular space"/>
    <property type="evidence" value="ECO:0007669"/>
    <property type="project" value="TreeGrafter"/>
</dbReference>
<dbReference type="Gene3D" id="1.25.50.20">
    <property type="match status" value="1"/>
</dbReference>
<gene>
    <name evidence="4" type="ORF">E6K72_03120</name>
</gene>
<organism evidence="4 5">
    <name type="scientific">Eiseniibacteriota bacterium</name>
    <dbReference type="NCBI Taxonomy" id="2212470"/>
    <lineage>
        <taxon>Bacteria</taxon>
        <taxon>Candidatus Eiseniibacteriota</taxon>
    </lineage>
</organism>
<dbReference type="AlphaFoldDB" id="A0A538T2W7"/>
<evidence type="ECO:0008006" key="6">
    <source>
        <dbReference type="Google" id="ProtNLM"/>
    </source>
</evidence>
<protein>
    <recommendedName>
        <fullName evidence="6">M1 family metallopeptidase</fullName>
    </recommendedName>
</protein>
<dbReference type="InterPro" id="IPR050344">
    <property type="entry name" value="Peptidase_M1_aminopeptidases"/>
</dbReference>
<evidence type="ECO:0000259" key="2">
    <source>
        <dbReference type="Pfam" id="PF01433"/>
    </source>
</evidence>
<dbReference type="InterPro" id="IPR024571">
    <property type="entry name" value="ERAP1-like_C_dom"/>
</dbReference>
<dbReference type="GO" id="GO:0070006">
    <property type="term" value="F:metalloaminopeptidase activity"/>
    <property type="evidence" value="ECO:0007669"/>
    <property type="project" value="TreeGrafter"/>
</dbReference>
<dbReference type="Pfam" id="PF01433">
    <property type="entry name" value="Peptidase_M1"/>
    <property type="match status" value="1"/>
</dbReference>
<dbReference type="PANTHER" id="PTHR11533:SF174">
    <property type="entry name" value="PUROMYCIN-SENSITIVE AMINOPEPTIDASE-RELATED"/>
    <property type="match status" value="1"/>
</dbReference>
<dbReference type="GO" id="GO:0042277">
    <property type="term" value="F:peptide binding"/>
    <property type="evidence" value="ECO:0007669"/>
    <property type="project" value="TreeGrafter"/>
</dbReference>
<dbReference type="GO" id="GO:0043171">
    <property type="term" value="P:peptide catabolic process"/>
    <property type="evidence" value="ECO:0007669"/>
    <property type="project" value="TreeGrafter"/>
</dbReference>
<feature type="domain" description="Peptidase M1 membrane alanine aminopeptidase" evidence="2">
    <location>
        <begin position="7"/>
        <end position="69"/>
    </location>
</feature>
<reference evidence="4 5" key="1">
    <citation type="journal article" date="2019" name="Nat. Microbiol.">
        <title>Mediterranean grassland soil C-N compound turnover is dependent on rainfall and depth, and is mediated by genomically divergent microorganisms.</title>
        <authorList>
            <person name="Diamond S."/>
            <person name="Andeer P.F."/>
            <person name="Li Z."/>
            <person name="Crits-Christoph A."/>
            <person name="Burstein D."/>
            <person name="Anantharaman K."/>
            <person name="Lane K.R."/>
            <person name="Thomas B.C."/>
            <person name="Pan C."/>
            <person name="Northen T.R."/>
            <person name="Banfield J.F."/>
        </authorList>
    </citation>
    <scope>NUCLEOTIDE SEQUENCE [LARGE SCALE GENOMIC DNA]</scope>
    <source>
        <strain evidence="4">WS_2</strain>
    </source>
</reference>
<comment type="caution">
    <text evidence="4">The sequence shown here is derived from an EMBL/GenBank/DDBJ whole genome shotgun (WGS) entry which is preliminary data.</text>
</comment>
<dbReference type="InterPro" id="IPR027268">
    <property type="entry name" value="Peptidase_M4/M1_CTD_sf"/>
</dbReference>
<proteinExistence type="inferred from homology"/>
<dbReference type="GO" id="GO:0005737">
    <property type="term" value="C:cytoplasm"/>
    <property type="evidence" value="ECO:0007669"/>
    <property type="project" value="TreeGrafter"/>
</dbReference>
<evidence type="ECO:0000313" key="4">
    <source>
        <dbReference type="EMBL" id="TMQ57968.1"/>
    </source>
</evidence>
<dbReference type="GO" id="GO:0016020">
    <property type="term" value="C:membrane"/>
    <property type="evidence" value="ECO:0007669"/>
    <property type="project" value="TreeGrafter"/>
</dbReference>
<dbReference type="Gene3D" id="1.10.390.10">
    <property type="entry name" value="Neutral Protease Domain 2"/>
    <property type="match status" value="1"/>
</dbReference>
<dbReference type="Gene3D" id="2.60.40.1910">
    <property type="match status" value="1"/>
</dbReference>
<dbReference type="GO" id="GO:0008270">
    <property type="term" value="F:zinc ion binding"/>
    <property type="evidence" value="ECO:0007669"/>
    <property type="project" value="InterPro"/>
</dbReference>
<dbReference type="InterPro" id="IPR014782">
    <property type="entry name" value="Peptidase_M1_dom"/>
</dbReference>
<evidence type="ECO:0000256" key="1">
    <source>
        <dbReference type="ARBA" id="ARBA00010136"/>
    </source>
</evidence>
<dbReference type="Proteomes" id="UP000317716">
    <property type="component" value="Unassembled WGS sequence"/>
</dbReference>
<feature type="domain" description="ERAP1-like C-terminal" evidence="3">
    <location>
        <begin position="146"/>
        <end position="466"/>
    </location>
</feature>
<feature type="non-terminal residue" evidence="4">
    <location>
        <position position="1"/>
    </location>
</feature>
<name>A0A538T2W7_UNCEI</name>
<dbReference type="EMBL" id="VBOS01000096">
    <property type="protein sequence ID" value="TMQ57968.1"/>
    <property type="molecule type" value="Genomic_DNA"/>
</dbReference>
<dbReference type="SUPFAM" id="SSF55486">
    <property type="entry name" value="Metalloproteases ('zincins'), catalytic domain"/>
    <property type="match status" value="1"/>
</dbReference>